<dbReference type="EMBL" id="MH363708">
    <property type="protein sequence ID" value="AXC34322.1"/>
    <property type="molecule type" value="Genomic_DNA"/>
</dbReference>
<keyword evidence="3" id="KW-1185">Reference proteome</keyword>
<name>A0A384ZRQ5_9CAUD</name>
<accession>A0A384ZRQ5</accession>
<evidence type="ECO:0000313" key="2">
    <source>
        <dbReference type="EMBL" id="AXC34322.1"/>
    </source>
</evidence>
<proteinExistence type="predicted"/>
<organism evidence="2 3">
    <name type="scientific">Escherichia phage C130_2</name>
    <dbReference type="NCBI Taxonomy" id="2234093"/>
    <lineage>
        <taxon>Viruses</taxon>
        <taxon>Duplodnaviria</taxon>
        <taxon>Heunggongvirae</taxon>
        <taxon>Uroviricota</taxon>
        <taxon>Caudoviricetes</taxon>
        <taxon>Hungariovirus</taxon>
        <taxon>Hungariovirus C1302</taxon>
    </lineage>
</organism>
<evidence type="ECO:0000256" key="1">
    <source>
        <dbReference type="SAM" id="MobiDB-lite"/>
    </source>
</evidence>
<feature type="region of interest" description="Disordered" evidence="1">
    <location>
        <begin position="55"/>
        <end position="77"/>
    </location>
</feature>
<feature type="compositionally biased region" description="Basic and acidic residues" evidence="1">
    <location>
        <begin position="62"/>
        <end position="72"/>
    </location>
</feature>
<evidence type="ECO:0000313" key="3">
    <source>
        <dbReference type="Proteomes" id="UP000266204"/>
    </source>
</evidence>
<sequence length="118" mass="12988">MKRGIISALVNMVISSKQKAEVIPEPIQKMRADNIRQEAINAGIVKPRAAMQRAMMGTPPDVPDRKEGETRKEKKARLIAKGTASLMRRGYSRKEAEAIAKRSYAEAVRSVGNAAQGR</sequence>
<reference evidence="2 3" key="1">
    <citation type="journal article" date="2018" name="Arch. Virol.">
        <title>Complete genome sequence of C130_2, a novel myovirus infecting pathogenic Escherichia coli and Shigella strains.</title>
        <authorList>
            <person name="Svab D."/>
            <person name="Falgenhauer L."/>
            <person name="Rohde M."/>
            <person name="Chakraborty T."/>
            <person name="Toth I."/>
        </authorList>
    </citation>
    <scope>NUCLEOTIDE SEQUENCE [LARGE SCALE GENOMIC DNA]</scope>
</reference>
<gene>
    <name evidence="2" type="ORF">1302_0012</name>
</gene>
<dbReference type="Proteomes" id="UP000266204">
    <property type="component" value="Segment"/>
</dbReference>
<protein>
    <submittedName>
        <fullName evidence="2">Uncharacterized protein</fullName>
    </submittedName>
</protein>